<name>A0A9Q0W9I1_9ROSI</name>
<reference evidence="1" key="2">
    <citation type="journal article" date="2023" name="Int. J. Mol. Sci.">
        <title>De Novo Assembly and Annotation of 11 Diverse Shrub Willow (Salix) Genomes Reveals Novel Gene Organization in Sex-Linked Regions.</title>
        <authorList>
            <person name="Hyden B."/>
            <person name="Feng K."/>
            <person name="Yates T.B."/>
            <person name="Jawdy S."/>
            <person name="Cereghino C."/>
            <person name="Smart L.B."/>
            <person name="Muchero W."/>
        </authorList>
    </citation>
    <scope>NUCLEOTIDE SEQUENCE</scope>
    <source>
        <tissue evidence="1">Shoot tip</tissue>
    </source>
</reference>
<dbReference type="Proteomes" id="UP001151752">
    <property type="component" value="Chromosome 19"/>
</dbReference>
<dbReference type="AlphaFoldDB" id="A0A9Q0W9I1"/>
<evidence type="ECO:0000313" key="2">
    <source>
        <dbReference type="Proteomes" id="UP001151752"/>
    </source>
</evidence>
<comment type="caution">
    <text evidence="1">The sequence shown here is derived from an EMBL/GenBank/DDBJ whole genome shotgun (WGS) entry which is preliminary data.</text>
</comment>
<evidence type="ECO:0000313" key="1">
    <source>
        <dbReference type="EMBL" id="KAJ6761515.1"/>
    </source>
</evidence>
<dbReference type="EMBL" id="JAPFFM010000005">
    <property type="protein sequence ID" value="KAJ6761515.1"/>
    <property type="molecule type" value="Genomic_DNA"/>
</dbReference>
<proteinExistence type="predicted"/>
<reference evidence="1" key="1">
    <citation type="submission" date="2022-11" db="EMBL/GenBank/DDBJ databases">
        <authorList>
            <person name="Hyden B.L."/>
            <person name="Feng K."/>
            <person name="Yates T."/>
            <person name="Jawdy S."/>
            <person name="Smart L.B."/>
            <person name="Muchero W."/>
        </authorList>
    </citation>
    <scope>NUCLEOTIDE SEQUENCE</scope>
    <source>
        <tissue evidence="1">Shoot tip</tissue>
    </source>
</reference>
<sequence length="81" mass="9177">MDPGSRSNYENKWLNVSSPPSMRLPYKLVKNVETETLNSLLELLEGRRLLLFSSKPLHLSNNLIELIVGADGYEETGVKLF</sequence>
<keyword evidence="2" id="KW-1185">Reference proteome</keyword>
<gene>
    <name evidence="1" type="ORF">OIU74_024212</name>
</gene>
<organism evidence="1 2">
    <name type="scientific">Salix koriyanagi</name>
    <dbReference type="NCBI Taxonomy" id="2511006"/>
    <lineage>
        <taxon>Eukaryota</taxon>
        <taxon>Viridiplantae</taxon>
        <taxon>Streptophyta</taxon>
        <taxon>Embryophyta</taxon>
        <taxon>Tracheophyta</taxon>
        <taxon>Spermatophyta</taxon>
        <taxon>Magnoliopsida</taxon>
        <taxon>eudicotyledons</taxon>
        <taxon>Gunneridae</taxon>
        <taxon>Pentapetalae</taxon>
        <taxon>rosids</taxon>
        <taxon>fabids</taxon>
        <taxon>Malpighiales</taxon>
        <taxon>Salicaceae</taxon>
        <taxon>Saliceae</taxon>
        <taxon>Salix</taxon>
    </lineage>
</organism>
<accession>A0A9Q0W9I1</accession>
<protein>
    <submittedName>
        <fullName evidence="1">Uncharacterized protein</fullName>
    </submittedName>
</protein>